<organism evidence="2 3">
    <name type="scientific">Robbsia andropogonis</name>
    <dbReference type="NCBI Taxonomy" id="28092"/>
    <lineage>
        <taxon>Bacteria</taxon>
        <taxon>Pseudomonadati</taxon>
        <taxon>Pseudomonadota</taxon>
        <taxon>Betaproteobacteria</taxon>
        <taxon>Burkholderiales</taxon>
        <taxon>Burkholderiaceae</taxon>
        <taxon>Robbsia</taxon>
    </lineage>
</organism>
<dbReference type="EMBL" id="LAQU01000001">
    <property type="protein sequence ID" value="KKB65290.1"/>
    <property type="molecule type" value="Genomic_DNA"/>
</dbReference>
<feature type="region of interest" description="Disordered" evidence="1">
    <location>
        <begin position="107"/>
        <end position="144"/>
    </location>
</feature>
<evidence type="ECO:0000313" key="2">
    <source>
        <dbReference type="EMBL" id="KKB65290.1"/>
    </source>
</evidence>
<dbReference type="Proteomes" id="UP000033618">
    <property type="component" value="Unassembled WGS sequence"/>
</dbReference>
<dbReference type="AlphaFoldDB" id="A0A0F5K5S5"/>
<evidence type="ECO:0000313" key="3">
    <source>
        <dbReference type="Proteomes" id="UP000033618"/>
    </source>
</evidence>
<feature type="region of interest" description="Disordered" evidence="1">
    <location>
        <begin position="169"/>
        <end position="200"/>
    </location>
</feature>
<name>A0A0F5K5S5_9BURK</name>
<dbReference type="Gene3D" id="3.40.50.1240">
    <property type="entry name" value="Phosphoglycerate mutase-like"/>
    <property type="match status" value="2"/>
</dbReference>
<dbReference type="InterPro" id="IPR029033">
    <property type="entry name" value="His_PPase_superfam"/>
</dbReference>
<reference evidence="2 3" key="1">
    <citation type="submission" date="2015-03" db="EMBL/GenBank/DDBJ databases">
        <title>Draft Genome Sequence of Burkholderia andropogonis type strain ICMP2807, isolated from Sorghum bicolor.</title>
        <authorList>
            <person name="Lopes-Santos L."/>
            <person name="Castro D.B."/>
            <person name="Ottoboni L.M."/>
            <person name="Park D."/>
            <person name="Weirc B.S."/>
            <person name="Destefano S.A."/>
        </authorList>
    </citation>
    <scope>NUCLEOTIDE SEQUENCE [LARGE SCALE GENOMIC DNA]</scope>
    <source>
        <strain evidence="2 3">ICMP2807</strain>
    </source>
</reference>
<accession>A0A0F5K5S5</accession>
<protein>
    <submittedName>
        <fullName evidence="2">Uncharacterized protein</fullName>
    </submittedName>
</protein>
<dbReference type="STRING" id="28092.WM40_01350"/>
<feature type="region of interest" description="Disordered" evidence="1">
    <location>
        <begin position="218"/>
        <end position="238"/>
    </location>
</feature>
<comment type="caution">
    <text evidence="2">The sequence shown here is derived from an EMBL/GenBank/DDBJ whole genome shotgun (WGS) entry which is preliminary data.</text>
</comment>
<proteinExistence type="predicted"/>
<gene>
    <name evidence="2" type="ORF">WM40_01350</name>
</gene>
<dbReference type="PATRIC" id="fig|28092.6.peg.304"/>
<sequence length="541" mass="57644">MRNDIKERQSLYRRLSSNTRHTRNMRLRRSDMTARGMEREAYARLADRAQAPMAPMTHKARIARACASVHALFGGYVRHAPLVLGLSLGLGMGGCALIAQWKASSTAAPLSGPDQPRSSGTVSMTVPANAASRPATPTSTVVDTRPVPSDLRVITVGSDRRVASVAAGTAVDNEAAQNPASPNDQSVNNTAATPAPRVRTIDPDTLRLALALATGPTKVRALQPGTDGDSRPGTVSANDANGWQLQAVIALTRPEAATRLARNEAGWLRSWQLLPLHGCPAPDQLYVHADITAAATDSARHAADAMAPGCGVPVHRQNDLGRPDPLFDSMGSRACLIDATALRRDVRSGPGARLIQGKTTAEGVVAFALNDEGPLLRASPYLTARRGTLAMRQVLGALTQQRFGVTVPWTYASTQSRVYWISGDGSMFDAVTSMLDGATTAPRAIRHAGQPAQWLFSLWRDPADQHYYVRVNAVDTPTPVMKGRSGNRGALPTSTAFTLANSSALRLRDCDASDANGACGLEDFQRTISKRLATDCTRLAP</sequence>
<feature type="compositionally biased region" description="Polar residues" evidence="1">
    <location>
        <begin position="175"/>
        <end position="192"/>
    </location>
</feature>
<dbReference type="SUPFAM" id="SSF53254">
    <property type="entry name" value="Phosphoglycerate mutase-like"/>
    <property type="match status" value="1"/>
</dbReference>
<feature type="compositionally biased region" description="Polar residues" evidence="1">
    <location>
        <begin position="116"/>
        <end position="126"/>
    </location>
</feature>
<keyword evidence="3" id="KW-1185">Reference proteome</keyword>
<evidence type="ECO:0000256" key="1">
    <source>
        <dbReference type="SAM" id="MobiDB-lite"/>
    </source>
</evidence>